<proteinExistence type="predicted"/>
<reference evidence="1 2" key="1">
    <citation type="submission" date="2020-06" db="EMBL/GenBank/DDBJ databases">
        <title>Transcriptomic and genomic resources for Thalictrum thalictroides and T. hernandezii: Facilitating candidate gene discovery in an emerging model plant lineage.</title>
        <authorList>
            <person name="Arias T."/>
            <person name="Riano-Pachon D.M."/>
            <person name="Di Stilio V.S."/>
        </authorList>
    </citation>
    <scope>NUCLEOTIDE SEQUENCE [LARGE SCALE GENOMIC DNA]</scope>
    <source>
        <strain evidence="2">cv. WT478/WT964</strain>
        <tissue evidence="1">Leaves</tissue>
    </source>
</reference>
<name>A0A7J6VW45_THATH</name>
<protein>
    <submittedName>
        <fullName evidence="1">Uncharacterized protein</fullName>
    </submittedName>
</protein>
<evidence type="ECO:0000313" key="1">
    <source>
        <dbReference type="EMBL" id="KAF5189073.1"/>
    </source>
</evidence>
<keyword evidence="2" id="KW-1185">Reference proteome</keyword>
<dbReference type="PANTHER" id="PTHR36617:SF16">
    <property type="entry name" value="OS04G0516500 PROTEIN"/>
    <property type="match status" value="1"/>
</dbReference>
<dbReference type="OrthoDB" id="689430at2759"/>
<dbReference type="AlphaFoldDB" id="A0A7J6VW45"/>
<dbReference type="EMBL" id="JABWDY010025993">
    <property type="protein sequence ID" value="KAF5189073.1"/>
    <property type="molecule type" value="Genomic_DNA"/>
</dbReference>
<comment type="caution">
    <text evidence="1">The sequence shown here is derived from an EMBL/GenBank/DDBJ whole genome shotgun (WGS) entry which is preliminary data.</text>
</comment>
<gene>
    <name evidence="1" type="ORF">FRX31_021339</name>
</gene>
<organism evidence="1 2">
    <name type="scientific">Thalictrum thalictroides</name>
    <name type="common">Rue-anemone</name>
    <name type="synonym">Anemone thalictroides</name>
    <dbReference type="NCBI Taxonomy" id="46969"/>
    <lineage>
        <taxon>Eukaryota</taxon>
        <taxon>Viridiplantae</taxon>
        <taxon>Streptophyta</taxon>
        <taxon>Embryophyta</taxon>
        <taxon>Tracheophyta</taxon>
        <taxon>Spermatophyta</taxon>
        <taxon>Magnoliopsida</taxon>
        <taxon>Ranunculales</taxon>
        <taxon>Ranunculaceae</taxon>
        <taxon>Thalictroideae</taxon>
        <taxon>Thalictrum</taxon>
    </lineage>
</organism>
<evidence type="ECO:0000313" key="2">
    <source>
        <dbReference type="Proteomes" id="UP000554482"/>
    </source>
</evidence>
<sequence>MGVVFGEEYKPRETSFLQTSSIRPITTRFWHDCWIGETPFVRRFHLLYRYSSMKDGSVRDHYSETNGWELHLRRSLFRENERSQLDLLMGLFVDYALNDEEDEWEWVKEKQKGENVVIVYCSFNF</sequence>
<dbReference type="Proteomes" id="UP000554482">
    <property type="component" value="Unassembled WGS sequence"/>
</dbReference>
<accession>A0A7J6VW45</accession>
<dbReference type="PANTHER" id="PTHR36617">
    <property type="entry name" value="PROTEIN, PUTATIVE-RELATED"/>
    <property type="match status" value="1"/>
</dbReference>